<dbReference type="PANTHER" id="PTHR37292:SF2">
    <property type="entry name" value="DUF262 DOMAIN-CONTAINING PROTEIN"/>
    <property type="match status" value="1"/>
</dbReference>
<evidence type="ECO:0000259" key="1">
    <source>
        <dbReference type="Pfam" id="PF03235"/>
    </source>
</evidence>
<reference evidence="2" key="1">
    <citation type="journal article" date="2020" name="mSystems">
        <title>Genome- and Community-Level Interaction Insights into Carbon Utilization and Element Cycling Functions of Hydrothermarchaeota in Hydrothermal Sediment.</title>
        <authorList>
            <person name="Zhou Z."/>
            <person name="Liu Y."/>
            <person name="Xu W."/>
            <person name="Pan J."/>
            <person name="Luo Z.H."/>
            <person name="Li M."/>
        </authorList>
    </citation>
    <scope>NUCLEOTIDE SEQUENCE [LARGE SCALE GENOMIC DNA]</scope>
    <source>
        <strain evidence="2">SpSt-81</strain>
    </source>
</reference>
<organism evidence="2">
    <name type="scientific">Dictyoglomus thermophilum</name>
    <dbReference type="NCBI Taxonomy" id="14"/>
    <lineage>
        <taxon>Bacteria</taxon>
        <taxon>Pseudomonadati</taxon>
        <taxon>Dictyoglomota</taxon>
        <taxon>Dictyoglomia</taxon>
        <taxon>Dictyoglomales</taxon>
        <taxon>Dictyoglomaceae</taxon>
        <taxon>Dictyoglomus</taxon>
    </lineage>
</organism>
<gene>
    <name evidence="2" type="ORF">ENW00_07640</name>
</gene>
<accession>A0A7C3RN07</accession>
<protein>
    <submittedName>
        <fullName evidence="2">DUF262 domain-containing protein</fullName>
    </submittedName>
</protein>
<evidence type="ECO:0000313" key="2">
    <source>
        <dbReference type="EMBL" id="HFX13997.1"/>
    </source>
</evidence>
<dbReference type="PANTHER" id="PTHR37292">
    <property type="entry name" value="VNG6097C"/>
    <property type="match status" value="1"/>
</dbReference>
<dbReference type="EMBL" id="DTIN01000033">
    <property type="protein sequence ID" value="HFX13997.1"/>
    <property type="molecule type" value="Genomic_DNA"/>
</dbReference>
<dbReference type="AlphaFoldDB" id="A0A7C3RN07"/>
<comment type="caution">
    <text evidence="2">The sequence shown here is derived from an EMBL/GenBank/DDBJ whole genome shotgun (WGS) entry which is preliminary data.</text>
</comment>
<proteinExistence type="predicted"/>
<feature type="domain" description="GmrSD restriction endonucleases N-terminal" evidence="1">
    <location>
        <begin position="14"/>
        <end position="218"/>
    </location>
</feature>
<name>A0A7C3RN07_DICTH</name>
<dbReference type="Pfam" id="PF03235">
    <property type="entry name" value="GmrSD_N"/>
    <property type="match status" value="1"/>
</dbReference>
<sequence length="598" mass="69742">MIIQKFSVNQYPISTLLSWIQSGEVAVPEIQRPFVWESTQVRDFIDSLYKGYPVGYIIIWQNPNVKTKDGALSKGKKILIDGQQRVTALMTAILGKEIVDKDYRKRKIRIAFNPKKKIFEVTNTAIEKNKEWISDISKVFSQDFNFLKLVEDYVLSNPDVIKDDIFLSLDALRSIVNVPVGVIELNSDLDLEEVTEIFIRMNSKGTQLNQSDFAMSKFAVNDKYGGDIIRKAIDYFCYLADKPEFYHEILENDKEFANTDYFKKMAWLKESKEDLYDPSYVDLLRTIFTYKFKRGKLQDLVALLSGRDFKTKEYKEEIIEDTINKFREGLFDYINEANFKKFIMIIRSAGFIDSSMIRAYNPLNFSYALFLTLKEKGIHPAKIESYVRKWFVMSVLTSRYSGSPDSQFDEDIKRLEESNPEEFINNIFKAELSDSFWSVTLPESMITSSDYPYFQVFLAAQVKMKDKGFLSKDITVEDLISIKGDVHHIFPKDYLKKSGFSDRKDYNQIANYVMAQSEINLAIGNKPPKEYIKELISQCNTKNLKYGGINNLDDLVENFKMHCIPITILENNDIDYLNFLQERRKLMAQKIRKYFEML</sequence>
<dbReference type="InterPro" id="IPR004919">
    <property type="entry name" value="GmrSD_N"/>
</dbReference>